<protein>
    <submittedName>
        <fullName evidence="3">Uncharacterized protein</fullName>
    </submittedName>
</protein>
<dbReference type="Proteomes" id="UP000039865">
    <property type="component" value="Unassembled WGS sequence"/>
</dbReference>
<evidence type="ECO:0000313" key="4">
    <source>
        <dbReference type="Proteomes" id="UP000039865"/>
    </source>
</evidence>
<proteinExistence type="predicted"/>
<feature type="coiled-coil region" evidence="1">
    <location>
        <begin position="108"/>
        <end position="135"/>
    </location>
</feature>
<reference evidence="3 4" key="1">
    <citation type="submission" date="2014-06" db="EMBL/GenBank/DDBJ databases">
        <authorList>
            <person name="Swart Estienne"/>
        </authorList>
    </citation>
    <scope>NUCLEOTIDE SEQUENCE [LARGE SCALE GENOMIC DNA]</scope>
    <source>
        <strain evidence="3 4">130c</strain>
    </source>
</reference>
<dbReference type="InParanoid" id="A0A078AJD2"/>
<dbReference type="EMBL" id="CCKQ01010085">
    <property type="protein sequence ID" value="CDW81592.1"/>
    <property type="molecule type" value="Genomic_DNA"/>
</dbReference>
<evidence type="ECO:0000256" key="2">
    <source>
        <dbReference type="SAM" id="MobiDB-lite"/>
    </source>
</evidence>
<feature type="compositionally biased region" description="Polar residues" evidence="2">
    <location>
        <begin position="400"/>
        <end position="414"/>
    </location>
</feature>
<name>A0A078AJD2_STYLE</name>
<feature type="region of interest" description="Disordered" evidence="2">
    <location>
        <begin position="395"/>
        <end position="414"/>
    </location>
</feature>
<evidence type="ECO:0000256" key="1">
    <source>
        <dbReference type="SAM" id="Coils"/>
    </source>
</evidence>
<organism evidence="3 4">
    <name type="scientific">Stylonychia lemnae</name>
    <name type="common">Ciliate</name>
    <dbReference type="NCBI Taxonomy" id="5949"/>
    <lineage>
        <taxon>Eukaryota</taxon>
        <taxon>Sar</taxon>
        <taxon>Alveolata</taxon>
        <taxon>Ciliophora</taxon>
        <taxon>Intramacronucleata</taxon>
        <taxon>Spirotrichea</taxon>
        <taxon>Stichotrichia</taxon>
        <taxon>Sporadotrichida</taxon>
        <taxon>Oxytrichidae</taxon>
        <taxon>Stylonychinae</taxon>
        <taxon>Stylonychia</taxon>
    </lineage>
</organism>
<evidence type="ECO:0000313" key="3">
    <source>
        <dbReference type="EMBL" id="CDW81592.1"/>
    </source>
</evidence>
<dbReference type="AlphaFoldDB" id="A0A078AJD2"/>
<dbReference type="OrthoDB" id="10689209at2759"/>
<sequence length="647" mass="75818">MLANQTYFKKKFNLNYSKIQALNPTIQDQEKEEYIRTQLKEAIRSMILGIESKTRPDFNDKGEDLTEIQRNQDEEEQSEDQIDLVELGDAIQRTGQKHSSHLAKRRELYLNEKRKKAEEEKLDELERQRMLEIKAISAQNITLNFIQALDLQKDIPFNDSEELVAKVKASQEHIFKTKLKPLQQTKSFEVIRKQIEKKIDGGYTYQDLGGEYKMQKRFRKYMENLSEQIQLTGGTIKTPNKENLFNREQSSTLRQSTLNSPTSFKKQLLAIEADDTTSFDDQSRIETESYQKRISQARNYNQTLEPRQTAVTQRVPRRINQSQVMNQTIQPRKTQVSIITNSPTRSVINDTRSNMDMKSQKSNWKYQFKLRKQIGYDQYRALIDQRNSVITEEQLKSDDTSNMSESFNISSDPSSCLAITPSQQKRAKKIQLNFNNKVDLNESSKVPNIIVRENTTLDEFTKRQTENALMRMRRQTTINKTNFDIQQQIQKRESLAQQPSFNQKRSSSVMINKKKMNQNRTLEYQQLDRMLEIHDDVTESASIFKLNKNFKQRQSIVRFKDGDLSMLGFSQNRVASSQFKRRNTIDSISAYDYKHRLRTGQMSNVDHKICNLMETCSSSQPQYTKREIYEQQKEQVNCANISIGYPN</sequence>
<gene>
    <name evidence="3" type="primary">Contig19561.g20737</name>
    <name evidence="3" type="ORF">STYLEM_10613</name>
</gene>
<accession>A0A078AJD2</accession>
<keyword evidence="4" id="KW-1185">Reference proteome</keyword>
<keyword evidence="1" id="KW-0175">Coiled coil</keyword>